<comment type="caution">
    <text evidence="1">The sequence shown here is derived from an EMBL/GenBank/DDBJ whole genome shotgun (WGS) entry which is preliminary data.</text>
</comment>
<dbReference type="EMBL" id="CAKOAT010861820">
    <property type="protein sequence ID" value="CAH8389894.1"/>
    <property type="molecule type" value="Genomic_DNA"/>
</dbReference>
<gene>
    <name evidence="1" type="ORF">ERUC_LOCUS42377</name>
</gene>
<evidence type="ECO:0000313" key="2">
    <source>
        <dbReference type="Proteomes" id="UP001642260"/>
    </source>
</evidence>
<dbReference type="AlphaFoldDB" id="A0ABC8M1S6"/>
<keyword evidence="2" id="KW-1185">Reference proteome</keyword>
<organism evidence="1 2">
    <name type="scientific">Eruca vesicaria subsp. sativa</name>
    <name type="common">Garden rocket</name>
    <name type="synonym">Eruca sativa</name>
    <dbReference type="NCBI Taxonomy" id="29727"/>
    <lineage>
        <taxon>Eukaryota</taxon>
        <taxon>Viridiplantae</taxon>
        <taxon>Streptophyta</taxon>
        <taxon>Embryophyta</taxon>
        <taxon>Tracheophyta</taxon>
        <taxon>Spermatophyta</taxon>
        <taxon>Magnoliopsida</taxon>
        <taxon>eudicotyledons</taxon>
        <taxon>Gunneridae</taxon>
        <taxon>Pentapetalae</taxon>
        <taxon>rosids</taxon>
        <taxon>malvids</taxon>
        <taxon>Brassicales</taxon>
        <taxon>Brassicaceae</taxon>
        <taxon>Brassiceae</taxon>
        <taxon>Eruca</taxon>
    </lineage>
</organism>
<proteinExistence type="predicted"/>
<dbReference type="Proteomes" id="UP001642260">
    <property type="component" value="Unassembled WGS sequence"/>
</dbReference>
<sequence length="80" mass="8997">MACSCVSVVRPSSHTYYTQGPQVSPTVLRSPCPKIDKSVAMAKESINLFQDYTNSMNKMIDIEISEHKMILRSFADVLWA</sequence>
<evidence type="ECO:0000313" key="1">
    <source>
        <dbReference type="EMBL" id="CAH8389894.1"/>
    </source>
</evidence>
<reference evidence="1 2" key="1">
    <citation type="submission" date="2022-03" db="EMBL/GenBank/DDBJ databases">
        <authorList>
            <person name="Macdonald S."/>
            <person name="Ahmed S."/>
            <person name="Newling K."/>
        </authorList>
    </citation>
    <scope>NUCLEOTIDE SEQUENCE [LARGE SCALE GENOMIC DNA]</scope>
</reference>
<name>A0ABC8M1S6_ERUVS</name>
<protein>
    <submittedName>
        <fullName evidence="1">Uncharacterized protein</fullName>
    </submittedName>
</protein>
<accession>A0ABC8M1S6</accession>